<evidence type="ECO:0000256" key="8">
    <source>
        <dbReference type="ARBA" id="ARBA00022801"/>
    </source>
</evidence>
<dbReference type="InterPro" id="IPR037219">
    <property type="entry name" value="Peptidase_M41-like"/>
</dbReference>
<dbReference type="GO" id="GO:0004222">
    <property type="term" value="F:metalloendopeptidase activity"/>
    <property type="evidence" value="ECO:0007669"/>
    <property type="project" value="InterPro"/>
</dbReference>
<accession>A0AAN9TYT9</accession>
<keyword evidence="18" id="KW-1185">Reference proteome</keyword>
<dbReference type="InterPro" id="IPR000642">
    <property type="entry name" value="Peptidase_M41"/>
</dbReference>
<organism evidence="17 18">
    <name type="scientific">Cytospora paraplurivora</name>
    <dbReference type="NCBI Taxonomy" id="2898453"/>
    <lineage>
        <taxon>Eukaryota</taxon>
        <taxon>Fungi</taxon>
        <taxon>Dikarya</taxon>
        <taxon>Ascomycota</taxon>
        <taxon>Pezizomycotina</taxon>
        <taxon>Sordariomycetes</taxon>
        <taxon>Sordariomycetidae</taxon>
        <taxon>Diaporthales</taxon>
        <taxon>Cytosporaceae</taxon>
        <taxon>Cytospora</taxon>
    </lineage>
</organism>
<dbReference type="GO" id="GO:0004176">
    <property type="term" value="F:ATP-dependent peptidase activity"/>
    <property type="evidence" value="ECO:0007669"/>
    <property type="project" value="InterPro"/>
</dbReference>
<comment type="subcellular location">
    <subcellularLocation>
        <location evidence="2">Membrane</location>
    </subcellularLocation>
</comment>
<dbReference type="GO" id="GO:0007005">
    <property type="term" value="P:mitochondrion organization"/>
    <property type="evidence" value="ECO:0007669"/>
    <property type="project" value="TreeGrafter"/>
</dbReference>
<dbReference type="SUPFAM" id="SSF140990">
    <property type="entry name" value="FtsH protease domain-like"/>
    <property type="match status" value="1"/>
</dbReference>
<feature type="compositionally biased region" description="Low complexity" evidence="14">
    <location>
        <begin position="637"/>
        <end position="651"/>
    </location>
</feature>
<feature type="domain" description="AAA+ ATPase" evidence="16">
    <location>
        <begin position="221"/>
        <end position="357"/>
    </location>
</feature>
<dbReference type="Pfam" id="PF17862">
    <property type="entry name" value="AAA_lid_3"/>
    <property type="match status" value="1"/>
</dbReference>
<comment type="cofactor">
    <cofactor evidence="1">
        <name>Zn(2+)</name>
        <dbReference type="ChEBI" id="CHEBI:29105"/>
    </cofactor>
</comment>
<keyword evidence="5 17" id="KW-0645">Protease</keyword>
<dbReference type="InterPro" id="IPR003960">
    <property type="entry name" value="ATPase_AAA_CS"/>
</dbReference>
<evidence type="ECO:0000256" key="3">
    <source>
        <dbReference type="ARBA" id="ARBA00010044"/>
    </source>
</evidence>
<comment type="similarity">
    <text evidence="3">In the C-terminal section; belongs to the peptidase M41 family.</text>
</comment>
<feature type="region of interest" description="Disordered" evidence="14">
    <location>
        <begin position="628"/>
        <end position="675"/>
    </location>
</feature>
<keyword evidence="7 13" id="KW-0547">Nucleotide-binding</keyword>
<name>A0AAN9TYT9_9PEZI</name>
<keyword evidence="6" id="KW-0479">Metal-binding</keyword>
<dbReference type="HAMAP" id="MF_01458">
    <property type="entry name" value="FtsH"/>
    <property type="match status" value="1"/>
</dbReference>
<dbReference type="InterPro" id="IPR027417">
    <property type="entry name" value="P-loop_NTPase"/>
</dbReference>
<dbReference type="GO" id="GO:0005524">
    <property type="term" value="F:ATP binding"/>
    <property type="evidence" value="ECO:0007669"/>
    <property type="project" value="UniProtKB-KW"/>
</dbReference>
<dbReference type="PRINTS" id="PR00830">
    <property type="entry name" value="ENDOLAPTASE"/>
</dbReference>
<sequence>MPSNGGISRNMLANLEAAANRNPSSPTAQNAFYQVLLKANMPAIVVERYQSGRYAKNHAVEEAYARALSLLTGNKTVDGGANGAHSSGLSQGQIQAISQAVAANAHGGNIAISAKGAGAKDGPIHVVVDESLGTTIFKWVRFLLVFGFVCYLSLIVVSMVVESFNTLKRTGTARADAEVKAEAQKARFADVHGCDEAKEELQEIVEFLKNPDKFSTLGGKLPKGVLLVGPPGTGKTLLARAVAGEAGVPFFYMSGSEFDEIYVGVGAKRVRDLFAAARAKSPAIIFIDELDAIGGKRNTRDATYVKQTLNQLLTELDGFDQSSQVIILAATNFPKLLDKALTRPGRFDRHVAVDLPDVRGRLAILKHHAKKIKMSEGINLQELAQGTSGLSGAELENIVNSAAINASKNKSMFVTMRDLIWAKDKVIMGAEKKTMVISEKEKLMTAYHEAGHALAALYTTAQPMPLYKVTILPRGMSLGHTAFLPEMDKYSWSSSDYTARIDCSMGGKVAEEIVYGHDMVTSGVSADLNNATDLAFQMVASFGMGGGGLAPMDFGSRYNMLSPATKEQVEKEVQKLLTVSYDRTRELLRLKRKELDLLAQALVDYETLDKEEVLKVIKGQKLTDRLKMPRSGQMTVPRPLSPLESLPPIAGGQQGQDAGGSTEPPPPPPAPPAGV</sequence>
<dbReference type="GO" id="GO:0016887">
    <property type="term" value="F:ATP hydrolysis activity"/>
    <property type="evidence" value="ECO:0007669"/>
    <property type="project" value="InterPro"/>
</dbReference>
<keyword evidence="10 13" id="KW-0067">ATP-binding</keyword>
<dbReference type="Pfam" id="PF21232">
    <property type="entry name" value="Yme1-like_N"/>
    <property type="match status" value="1"/>
</dbReference>
<evidence type="ECO:0000256" key="5">
    <source>
        <dbReference type="ARBA" id="ARBA00022670"/>
    </source>
</evidence>
<keyword evidence="11" id="KW-0482">Metalloprotease</keyword>
<dbReference type="Gene3D" id="1.10.8.60">
    <property type="match status" value="1"/>
</dbReference>
<evidence type="ECO:0000256" key="15">
    <source>
        <dbReference type="SAM" id="Phobius"/>
    </source>
</evidence>
<dbReference type="FunFam" id="1.10.8.60:FF:000001">
    <property type="entry name" value="ATP-dependent zinc metalloprotease FtsH"/>
    <property type="match status" value="1"/>
</dbReference>
<keyword evidence="15" id="KW-0812">Transmembrane</keyword>
<keyword evidence="8" id="KW-0378">Hydrolase</keyword>
<keyword evidence="15" id="KW-1133">Transmembrane helix</keyword>
<reference evidence="17 18" key="1">
    <citation type="journal article" date="2023" name="PLoS ONE">
        <title>Cytospora paraplurivora sp. nov. isolated from orchards with fruit tree decline syndrome in Ontario, Canada.</title>
        <authorList>
            <person name="Ilyukhin E."/>
            <person name="Nguyen H.D.T."/>
            <person name="Castle A.J."/>
            <person name="Ellouze W."/>
        </authorList>
    </citation>
    <scope>NUCLEOTIDE SEQUENCE [LARGE SCALE GENOMIC DNA]</scope>
    <source>
        <strain evidence="17 18">FDS-564</strain>
    </source>
</reference>
<dbReference type="PANTHER" id="PTHR23076:SF97">
    <property type="entry name" value="ATP-DEPENDENT ZINC METALLOPROTEASE YME1L1"/>
    <property type="match status" value="1"/>
</dbReference>
<evidence type="ECO:0000313" key="17">
    <source>
        <dbReference type="EMBL" id="KAK7733347.1"/>
    </source>
</evidence>
<protein>
    <submittedName>
        <fullName evidence="17">I-AAA protease yme1</fullName>
    </submittedName>
</protein>
<evidence type="ECO:0000256" key="13">
    <source>
        <dbReference type="RuleBase" id="RU003651"/>
    </source>
</evidence>
<evidence type="ECO:0000256" key="7">
    <source>
        <dbReference type="ARBA" id="ARBA00022741"/>
    </source>
</evidence>
<dbReference type="CDD" id="cd19501">
    <property type="entry name" value="RecA-like_FtsH"/>
    <property type="match status" value="1"/>
</dbReference>
<proteinExistence type="inferred from homology"/>
<gene>
    <name evidence="17" type="primary">YME1</name>
    <name evidence="17" type="ORF">SLS53_008244</name>
</gene>
<dbReference type="EMBL" id="JAJSPL020000047">
    <property type="protein sequence ID" value="KAK7733347.1"/>
    <property type="molecule type" value="Genomic_DNA"/>
</dbReference>
<dbReference type="GO" id="GO:0005743">
    <property type="term" value="C:mitochondrial inner membrane"/>
    <property type="evidence" value="ECO:0007669"/>
    <property type="project" value="TreeGrafter"/>
</dbReference>
<dbReference type="Pfam" id="PF01434">
    <property type="entry name" value="Peptidase_M41"/>
    <property type="match status" value="1"/>
</dbReference>
<evidence type="ECO:0000259" key="16">
    <source>
        <dbReference type="SMART" id="SM00382"/>
    </source>
</evidence>
<dbReference type="PROSITE" id="PS00674">
    <property type="entry name" value="AAA"/>
    <property type="match status" value="1"/>
</dbReference>
<dbReference type="FunFam" id="1.20.58.760:FF:000001">
    <property type="entry name" value="ATP-dependent zinc metalloprotease FtsH"/>
    <property type="match status" value="1"/>
</dbReference>
<dbReference type="Proteomes" id="UP001320245">
    <property type="component" value="Unassembled WGS sequence"/>
</dbReference>
<dbReference type="InterPro" id="IPR041569">
    <property type="entry name" value="AAA_lid_3"/>
</dbReference>
<evidence type="ECO:0000256" key="4">
    <source>
        <dbReference type="ARBA" id="ARBA00010550"/>
    </source>
</evidence>
<dbReference type="SMART" id="SM00382">
    <property type="entry name" value="AAA"/>
    <property type="match status" value="1"/>
</dbReference>
<evidence type="ECO:0000256" key="12">
    <source>
        <dbReference type="ARBA" id="ARBA00023136"/>
    </source>
</evidence>
<dbReference type="Pfam" id="PF00004">
    <property type="entry name" value="AAA"/>
    <property type="match status" value="1"/>
</dbReference>
<evidence type="ECO:0000256" key="1">
    <source>
        <dbReference type="ARBA" id="ARBA00001947"/>
    </source>
</evidence>
<evidence type="ECO:0000256" key="2">
    <source>
        <dbReference type="ARBA" id="ARBA00004370"/>
    </source>
</evidence>
<dbReference type="FunFam" id="3.40.50.300:FF:000175">
    <property type="entry name" value="ATP-dependent zinc metalloprotease FTSH 4"/>
    <property type="match status" value="1"/>
</dbReference>
<evidence type="ECO:0000313" key="18">
    <source>
        <dbReference type="Proteomes" id="UP001320245"/>
    </source>
</evidence>
<dbReference type="GO" id="GO:0046872">
    <property type="term" value="F:metal ion binding"/>
    <property type="evidence" value="ECO:0007669"/>
    <property type="project" value="UniProtKB-KW"/>
</dbReference>
<comment type="similarity">
    <text evidence="13">Belongs to the AAA ATPase family.</text>
</comment>
<dbReference type="InterPro" id="IPR048438">
    <property type="entry name" value="Yme1-like_N"/>
</dbReference>
<evidence type="ECO:0000256" key="9">
    <source>
        <dbReference type="ARBA" id="ARBA00022833"/>
    </source>
</evidence>
<dbReference type="InterPro" id="IPR003593">
    <property type="entry name" value="AAA+_ATPase"/>
</dbReference>
<dbReference type="Gene3D" id="1.20.58.760">
    <property type="entry name" value="Peptidase M41"/>
    <property type="match status" value="1"/>
</dbReference>
<dbReference type="SUPFAM" id="SSF52540">
    <property type="entry name" value="P-loop containing nucleoside triphosphate hydrolases"/>
    <property type="match status" value="1"/>
</dbReference>
<evidence type="ECO:0000256" key="14">
    <source>
        <dbReference type="SAM" id="MobiDB-lite"/>
    </source>
</evidence>
<keyword evidence="9" id="KW-0862">Zinc</keyword>
<evidence type="ECO:0000256" key="10">
    <source>
        <dbReference type="ARBA" id="ARBA00022840"/>
    </source>
</evidence>
<keyword evidence="12 15" id="KW-0472">Membrane</keyword>
<feature type="transmembrane region" description="Helical" evidence="15">
    <location>
        <begin position="142"/>
        <end position="161"/>
    </location>
</feature>
<dbReference type="GO" id="GO:0006515">
    <property type="term" value="P:protein quality control for misfolded or incompletely synthesized proteins"/>
    <property type="evidence" value="ECO:0007669"/>
    <property type="project" value="TreeGrafter"/>
</dbReference>
<evidence type="ECO:0000256" key="6">
    <source>
        <dbReference type="ARBA" id="ARBA00022723"/>
    </source>
</evidence>
<dbReference type="InterPro" id="IPR005936">
    <property type="entry name" value="FtsH"/>
</dbReference>
<comment type="similarity">
    <text evidence="4">In the N-terminal section; belongs to the AAA ATPase family.</text>
</comment>
<dbReference type="AlphaFoldDB" id="A0AAN9TYT9"/>
<evidence type="ECO:0000256" key="11">
    <source>
        <dbReference type="ARBA" id="ARBA00023049"/>
    </source>
</evidence>
<dbReference type="InterPro" id="IPR003959">
    <property type="entry name" value="ATPase_AAA_core"/>
</dbReference>
<dbReference type="Gene3D" id="3.40.50.300">
    <property type="entry name" value="P-loop containing nucleotide triphosphate hydrolases"/>
    <property type="match status" value="1"/>
</dbReference>
<comment type="caution">
    <text evidence="17">The sequence shown here is derived from an EMBL/GenBank/DDBJ whole genome shotgun (WGS) entry which is preliminary data.</text>
</comment>
<dbReference type="PANTHER" id="PTHR23076">
    <property type="entry name" value="METALLOPROTEASE M41 FTSH"/>
    <property type="match status" value="1"/>
</dbReference>
<feature type="compositionally biased region" description="Pro residues" evidence="14">
    <location>
        <begin position="663"/>
        <end position="675"/>
    </location>
</feature>